<evidence type="ECO:0000313" key="1">
    <source>
        <dbReference type="EMBL" id="MFD0765125.1"/>
    </source>
</evidence>
<name>A0ABW2ZG08_9SPHI</name>
<accession>A0ABW2ZG08</accession>
<dbReference type="Proteomes" id="UP001597073">
    <property type="component" value="Unassembled WGS sequence"/>
</dbReference>
<sequence>MQPKTLESYYLSKPEPYQSCLLALRDIVLRVDPDIRHVRKFQIPFFTYHDKKLAYLWLDRKKLKMGFCIDKSLQQANAGIKPKDQYQSVVIDPNEDLPIALIIQKLNACIALIKKSV</sequence>
<dbReference type="Gene3D" id="3.90.1150.200">
    <property type="match status" value="1"/>
</dbReference>
<comment type="caution">
    <text evidence="1">The sequence shown here is derived from an EMBL/GenBank/DDBJ whole genome shotgun (WGS) entry which is preliminary data.</text>
</comment>
<organism evidence="1 2">
    <name type="scientific">Mucilaginibacter lutimaris</name>
    <dbReference type="NCBI Taxonomy" id="931629"/>
    <lineage>
        <taxon>Bacteria</taxon>
        <taxon>Pseudomonadati</taxon>
        <taxon>Bacteroidota</taxon>
        <taxon>Sphingobacteriia</taxon>
        <taxon>Sphingobacteriales</taxon>
        <taxon>Sphingobacteriaceae</taxon>
        <taxon>Mucilaginibacter</taxon>
    </lineage>
</organism>
<proteinExistence type="predicted"/>
<dbReference type="RefSeq" id="WP_377141808.1">
    <property type="nucleotide sequence ID" value="NZ_JBHTIA010000005.1"/>
</dbReference>
<keyword evidence="2" id="KW-1185">Reference proteome</keyword>
<evidence type="ECO:0000313" key="2">
    <source>
        <dbReference type="Proteomes" id="UP001597073"/>
    </source>
</evidence>
<gene>
    <name evidence="1" type="ORF">ACFQZI_09685</name>
</gene>
<protein>
    <submittedName>
        <fullName evidence="1">DUF1801 domain-containing protein</fullName>
    </submittedName>
</protein>
<dbReference type="EMBL" id="JBHTIA010000005">
    <property type="protein sequence ID" value="MFD0765125.1"/>
    <property type="molecule type" value="Genomic_DNA"/>
</dbReference>
<dbReference type="SUPFAM" id="SSF159888">
    <property type="entry name" value="YdhG-like"/>
    <property type="match status" value="1"/>
</dbReference>
<reference evidence="2" key="1">
    <citation type="journal article" date="2019" name="Int. J. Syst. Evol. Microbiol.">
        <title>The Global Catalogue of Microorganisms (GCM) 10K type strain sequencing project: providing services to taxonomists for standard genome sequencing and annotation.</title>
        <authorList>
            <consortium name="The Broad Institute Genomics Platform"/>
            <consortium name="The Broad Institute Genome Sequencing Center for Infectious Disease"/>
            <person name="Wu L."/>
            <person name="Ma J."/>
        </authorList>
    </citation>
    <scope>NUCLEOTIDE SEQUENCE [LARGE SCALE GENOMIC DNA]</scope>
    <source>
        <strain evidence="2">CCUG 60742</strain>
    </source>
</reference>